<evidence type="ECO:0000313" key="5">
    <source>
        <dbReference type="EMBL" id="MEK0083819.1"/>
    </source>
</evidence>
<dbReference type="InterPro" id="IPR001789">
    <property type="entry name" value="Sig_transdc_resp-reg_receiver"/>
</dbReference>
<dbReference type="Pfam" id="PF00072">
    <property type="entry name" value="Response_reg"/>
    <property type="match status" value="1"/>
</dbReference>
<dbReference type="SMART" id="SM00448">
    <property type="entry name" value="REC"/>
    <property type="match status" value="1"/>
</dbReference>
<keyword evidence="2" id="KW-0902">Two-component regulatory system</keyword>
<evidence type="ECO:0000259" key="4">
    <source>
        <dbReference type="PROSITE" id="PS50110"/>
    </source>
</evidence>
<evidence type="ECO:0000256" key="3">
    <source>
        <dbReference type="PROSITE-ProRule" id="PRU00169"/>
    </source>
</evidence>
<evidence type="ECO:0000313" key="6">
    <source>
        <dbReference type="Proteomes" id="UP001375743"/>
    </source>
</evidence>
<organism evidence="5 6">
    <name type="scientific">Benzoatithermus flavus</name>
    <dbReference type="NCBI Taxonomy" id="3108223"/>
    <lineage>
        <taxon>Bacteria</taxon>
        <taxon>Pseudomonadati</taxon>
        <taxon>Pseudomonadota</taxon>
        <taxon>Alphaproteobacteria</taxon>
        <taxon>Geminicoccales</taxon>
        <taxon>Geminicoccaceae</taxon>
        <taxon>Benzoatithermus</taxon>
    </lineage>
</organism>
<gene>
    <name evidence="5" type="ORF">U1T56_11705</name>
</gene>
<dbReference type="Gene3D" id="3.40.50.2300">
    <property type="match status" value="1"/>
</dbReference>
<dbReference type="SUPFAM" id="SSF52172">
    <property type="entry name" value="CheY-like"/>
    <property type="match status" value="1"/>
</dbReference>
<feature type="domain" description="Response regulatory" evidence="4">
    <location>
        <begin position="17"/>
        <end position="133"/>
    </location>
</feature>
<feature type="modified residue" description="4-aspartylphosphate" evidence="3">
    <location>
        <position position="66"/>
    </location>
</feature>
<dbReference type="PANTHER" id="PTHR45339:SF1">
    <property type="entry name" value="HYBRID SIGNAL TRANSDUCTION HISTIDINE KINASE J"/>
    <property type="match status" value="1"/>
</dbReference>
<evidence type="ECO:0000256" key="2">
    <source>
        <dbReference type="ARBA" id="ARBA00023012"/>
    </source>
</evidence>
<dbReference type="Proteomes" id="UP001375743">
    <property type="component" value="Unassembled WGS sequence"/>
</dbReference>
<keyword evidence="1 3" id="KW-0597">Phosphoprotein</keyword>
<name>A0ABU8XTX1_9PROT</name>
<comment type="caution">
    <text evidence="5">The sequence shown here is derived from an EMBL/GenBank/DDBJ whole genome shotgun (WGS) entry which is preliminary data.</text>
</comment>
<accession>A0ABU8XTX1</accession>
<reference evidence="5 6" key="1">
    <citation type="submission" date="2024-01" db="EMBL/GenBank/DDBJ databases">
        <title>Multi-omics insights into the function and evolution of sodium benzoate biodegradation pathways in Benzoatithermus flavus gen. nov., sp. nov. from hot spring.</title>
        <authorList>
            <person name="Hu C.-J."/>
            <person name="Li W.-J."/>
        </authorList>
    </citation>
    <scope>NUCLEOTIDE SEQUENCE [LARGE SCALE GENOMIC DNA]</scope>
    <source>
        <strain evidence="5 6">SYSU G07066</strain>
    </source>
</reference>
<sequence>MHEAAAIGQYKEAPMALILYVEDNEDNLYMLKSRLERRGHTVLVARDGRAGVEAARAERPDLVLLDLSLPVLDGWEAARLLKDDALTRAIPIIALSAHAMAGDRSRALGAGCNDYDTKPVDFTRLLGRIKALLHRGPGS</sequence>
<protein>
    <submittedName>
        <fullName evidence="5">Response regulator</fullName>
    </submittedName>
</protein>
<dbReference type="EMBL" id="JBBLZC010000010">
    <property type="protein sequence ID" value="MEK0083819.1"/>
    <property type="molecule type" value="Genomic_DNA"/>
</dbReference>
<evidence type="ECO:0000256" key="1">
    <source>
        <dbReference type="ARBA" id="ARBA00022553"/>
    </source>
</evidence>
<dbReference type="PROSITE" id="PS50110">
    <property type="entry name" value="RESPONSE_REGULATORY"/>
    <property type="match status" value="1"/>
</dbReference>
<proteinExistence type="predicted"/>
<dbReference type="PANTHER" id="PTHR45339">
    <property type="entry name" value="HYBRID SIGNAL TRANSDUCTION HISTIDINE KINASE J"/>
    <property type="match status" value="1"/>
</dbReference>
<dbReference type="InterPro" id="IPR011006">
    <property type="entry name" value="CheY-like_superfamily"/>
</dbReference>
<keyword evidence="6" id="KW-1185">Reference proteome</keyword>